<proteinExistence type="predicted"/>
<dbReference type="PANTHER" id="PTHR11905:SF159">
    <property type="entry name" value="ADAM METALLOPROTEASE"/>
    <property type="match status" value="1"/>
</dbReference>
<dbReference type="SUPFAM" id="SSF57552">
    <property type="entry name" value="Blood coagulation inhibitor (disintegrin)"/>
    <property type="match status" value="1"/>
</dbReference>
<feature type="transmembrane region" description="Helical" evidence="6">
    <location>
        <begin position="633"/>
        <end position="654"/>
    </location>
</feature>
<feature type="domain" description="Peptidase M12B" evidence="8">
    <location>
        <begin position="258"/>
        <end position="454"/>
    </location>
</feature>
<keyword evidence="10" id="KW-1185">Reference proteome</keyword>
<keyword evidence="6" id="KW-1133">Transmembrane helix</keyword>
<evidence type="ECO:0000256" key="4">
    <source>
        <dbReference type="PROSITE-ProRule" id="PRU00276"/>
    </source>
</evidence>
<evidence type="ECO:0000313" key="10">
    <source>
        <dbReference type="Proteomes" id="UP000002872"/>
    </source>
</evidence>
<feature type="binding site" evidence="4">
    <location>
        <position position="398"/>
    </location>
    <ligand>
        <name>Zn(2+)</name>
        <dbReference type="ChEBI" id="CHEBI:29105"/>
        <note>catalytic</note>
    </ligand>
</feature>
<dbReference type="GO" id="GO:0006508">
    <property type="term" value="P:proteolysis"/>
    <property type="evidence" value="ECO:0007669"/>
    <property type="project" value="InterPro"/>
</dbReference>
<dbReference type="VEuPathDB" id="MicrosporidiaDB:NEQG_02499"/>
<comment type="function">
    <text evidence="2">Probable zinc protease.</text>
</comment>
<evidence type="ECO:0000313" key="9">
    <source>
        <dbReference type="EMBL" id="EIJ87376.1"/>
    </source>
</evidence>
<dbReference type="OrthoDB" id="5951731at2759"/>
<feature type="region of interest" description="Disordered" evidence="5">
    <location>
        <begin position="130"/>
        <end position="192"/>
    </location>
</feature>
<evidence type="ECO:0000259" key="7">
    <source>
        <dbReference type="PROSITE" id="PS50214"/>
    </source>
</evidence>
<dbReference type="PROSITE" id="PS50214">
    <property type="entry name" value="DISINTEGRIN_2"/>
    <property type="match status" value="1"/>
</dbReference>
<dbReference type="Proteomes" id="UP000002872">
    <property type="component" value="Unassembled WGS sequence"/>
</dbReference>
<protein>
    <recommendedName>
        <fullName evidence="3">Disintegrin and metalloproteinase domain-containing protein B</fullName>
    </recommendedName>
</protein>
<dbReference type="PANTHER" id="PTHR11905">
    <property type="entry name" value="ADAM A DISINTEGRIN AND METALLOPROTEASE DOMAIN"/>
    <property type="match status" value="1"/>
</dbReference>
<evidence type="ECO:0000259" key="8">
    <source>
        <dbReference type="PROSITE" id="PS50215"/>
    </source>
</evidence>
<dbReference type="InterPro" id="IPR024079">
    <property type="entry name" value="MetalloPept_cat_dom_sf"/>
</dbReference>
<dbReference type="AlphaFoldDB" id="I3EDS9"/>
<dbReference type="EMBL" id="GL870883">
    <property type="protein sequence ID" value="EIJ87376.1"/>
    <property type="molecule type" value="Genomic_DNA"/>
</dbReference>
<keyword evidence="6" id="KW-0472">Membrane</keyword>
<feature type="active site" evidence="4">
    <location>
        <position position="389"/>
    </location>
</feature>
<dbReference type="GO" id="GO:0004222">
    <property type="term" value="F:metalloendopeptidase activity"/>
    <property type="evidence" value="ECO:0007669"/>
    <property type="project" value="InterPro"/>
</dbReference>
<dbReference type="InterPro" id="IPR001762">
    <property type="entry name" value="Disintegrin_dom"/>
</dbReference>
<feature type="compositionally biased region" description="Polar residues" evidence="5">
    <location>
        <begin position="146"/>
        <end position="161"/>
    </location>
</feature>
<dbReference type="Gene3D" id="3.40.390.10">
    <property type="entry name" value="Collagenase (Catalytic Domain)"/>
    <property type="match status" value="1"/>
</dbReference>
<feature type="binding site" evidence="4">
    <location>
        <position position="392"/>
    </location>
    <ligand>
        <name>Zn(2+)</name>
        <dbReference type="ChEBI" id="CHEBI:29105"/>
        <note>catalytic</note>
    </ligand>
</feature>
<evidence type="ECO:0000256" key="1">
    <source>
        <dbReference type="ARBA" id="ARBA00023157"/>
    </source>
</evidence>
<reference evidence="9" key="1">
    <citation type="submission" date="2011-01" db="EMBL/GenBank/DDBJ databases">
        <title>The Genome Sequence of Nematocida parisii strain ERTm3.</title>
        <authorList>
            <consortium name="The Broad Institute Genome Sequencing Platform"/>
            <consortium name="The Broad Institute Genome Sequencing Center for Infectious Disease"/>
            <person name="Cuomo C."/>
            <person name="Troemel E."/>
            <person name="Young S.K."/>
            <person name="Zeng Q."/>
            <person name="Gargeya S."/>
            <person name="Fitzgerald M."/>
            <person name="Haas B."/>
            <person name="Abouelleil A."/>
            <person name="Alvarado L."/>
            <person name="Arachchi H.M."/>
            <person name="Berlin A."/>
            <person name="Chapman S.B."/>
            <person name="Gearin G."/>
            <person name="Goldberg J."/>
            <person name="Griggs A."/>
            <person name="Gujja S."/>
            <person name="Hansen M."/>
            <person name="Heiman D."/>
            <person name="Howarth C."/>
            <person name="Larimer J."/>
            <person name="Lui A."/>
            <person name="MacDonald P.J.P."/>
            <person name="McCowen C."/>
            <person name="Montmayeur A."/>
            <person name="Murphy C."/>
            <person name="Neiman D."/>
            <person name="Pearson M."/>
            <person name="Priest M."/>
            <person name="Roberts A."/>
            <person name="Saif S."/>
            <person name="Shea T."/>
            <person name="Sisk P."/>
            <person name="Stolte C."/>
            <person name="Sykes S."/>
            <person name="Wortman J."/>
            <person name="Nusbaum C."/>
            <person name="Birren B."/>
        </authorList>
    </citation>
    <scope>NUCLEOTIDE SEQUENCE</scope>
    <source>
        <strain evidence="9">ERTm3</strain>
    </source>
</reference>
<dbReference type="Pfam" id="PF13688">
    <property type="entry name" value="Reprolysin_5"/>
    <property type="match status" value="1"/>
</dbReference>
<dbReference type="InterPro" id="IPR001590">
    <property type="entry name" value="Peptidase_M12B"/>
</dbReference>
<evidence type="ECO:0000256" key="6">
    <source>
        <dbReference type="SAM" id="Phobius"/>
    </source>
</evidence>
<feature type="domain" description="Disintegrin" evidence="7">
    <location>
        <begin position="469"/>
        <end position="553"/>
    </location>
</feature>
<feature type="binding site" evidence="4">
    <location>
        <position position="388"/>
    </location>
    <ligand>
        <name>Zn(2+)</name>
        <dbReference type="ChEBI" id="CHEBI:29105"/>
        <note>catalytic</note>
    </ligand>
</feature>
<gene>
    <name evidence="9" type="ORF">NEQG_02499</name>
</gene>
<keyword evidence="4" id="KW-0479">Metal-binding</keyword>
<dbReference type="HOGENOM" id="CLU_418612_0_0_1"/>
<keyword evidence="6" id="KW-0812">Transmembrane</keyword>
<keyword evidence="1" id="KW-1015">Disulfide bond</keyword>
<dbReference type="Pfam" id="PF00200">
    <property type="entry name" value="Disintegrin"/>
    <property type="match status" value="1"/>
</dbReference>
<evidence type="ECO:0000256" key="3">
    <source>
        <dbReference type="ARBA" id="ARBA00074021"/>
    </source>
</evidence>
<dbReference type="SUPFAM" id="SSF55486">
    <property type="entry name" value="Metalloproteases ('zincins'), catalytic domain"/>
    <property type="match status" value="1"/>
</dbReference>
<dbReference type="Gene3D" id="4.10.70.10">
    <property type="entry name" value="Disintegrin domain"/>
    <property type="match status" value="1"/>
</dbReference>
<dbReference type="FunCoup" id="I3EDS9">
    <property type="interactions" value="5"/>
</dbReference>
<name>I3EDS9_NEMP3</name>
<sequence length="655" mass="72816">MEENTREEYGNYTDKELSETHSIKPMATEILFSKETNWSSRTGSIYNETSADYINYSSSKVDTFKHGVIDVPTICGQIDKNLVICSNVIEKVVEDKTFLESNTRHIENPEIVNNKNLALRDANLKNNSKLEKSKEIETNAVDDAIKNNQNKENTENGSPTPHLNKKRPERKQENNAKGKKYANLKRRKAIPKNNSRLIQDKKDRVIGNTFVTTRIPKAGKTVKKGEIVLMSIPYYSQIMKIESEIQQNSTYGFPIEKKAIPVAVAIDKNYIQKLGSKREAIFSVLENMNIASRIYERSFNVLLYVSDIIIDSSAEWFNSKDSLMKKLDQFRKYRQKKKKKCMVYHIATATTQKALQIGLAWRGTIGYNSSRNISASIYTENQFVTMAHEIGHNLGLLHDCDADTCKASDRVTYQCNPCDGCDCKGKYIMNARKAPNLMSFSPPTLREMSIILANLDVEMPKVEDVTMPYPVCGNGIVEQGEECDAGPFGDACCTPDCKLRMGAICSDYNSGCCKGCKPAKKGTICKKSQNECHKSSMCDGITSKCPSVDFLPNNSKCSVGFCASGICTNRDRQCVLAGDKFSIISSIPGYNGCAMKCVNKKGHAVMIPSMSFRDGTPCGWSGTCVHGRCTKDLALAAFAVLAFLIGLLLVGILLI</sequence>
<organism evidence="9 10">
    <name type="scientific">Nematocida parisii (strain ERTm3)</name>
    <name type="common">Nematode killer fungus</name>
    <dbReference type="NCBI Taxonomy" id="935791"/>
    <lineage>
        <taxon>Eukaryota</taxon>
        <taxon>Fungi</taxon>
        <taxon>Fungi incertae sedis</taxon>
        <taxon>Microsporidia</taxon>
        <taxon>Nematocida</taxon>
    </lineage>
</organism>
<evidence type="ECO:0000256" key="5">
    <source>
        <dbReference type="SAM" id="MobiDB-lite"/>
    </source>
</evidence>
<accession>I3EDS9</accession>
<dbReference type="PROSITE" id="PS50215">
    <property type="entry name" value="ADAM_MEPRO"/>
    <property type="match status" value="1"/>
</dbReference>
<evidence type="ECO:0000256" key="2">
    <source>
        <dbReference type="ARBA" id="ARBA00056552"/>
    </source>
</evidence>
<keyword evidence="4" id="KW-0862">Zinc</keyword>
<feature type="compositionally biased region" description="Basic residues" evidence="5">
    <location>
        <begin position="177"/>
        <end position="190"/>
    </location>
</feature>
<comment type="caution">
    <text evidence="4">Lacks conserved residue(s) required for the propagation of feature annotation.</text>
</comment>
<dbReference type="InterPro" id="IPR036436">
    <property type="entry name" value="Disintegrin_dom_sf"/>
</dbReference>
<dbReference type="FunFam" id="4.10.70.10:FF:000003">
    <property type="entry name" value="Disintegrin and metalloproteinase domain-containing protein 17"/>
    <property type="match status" value="1"/>
</dbReference>
<dbReference type="SMART" id="SM00050">
    <property type="entry name" value="DISIN"/>
    <property type="match status" value="1"/>
</dbReference>
<dbReference type="STRING" id="935791.I3EDS9"/>
<dbReference type="InParanoid" id="I3EDS9"/>
<dbReference type="GO" id="GO:0046872">
    <property type="term" value="F:metal ion binding"/>
    <property type="evidence" value="ECO:0007669"/>
    <property type="project" value="UniProtKB-KW"/>
</dbReference>